<keyword evidence="2" id="KW-0732">Signal</keyword>
<protein>
    <recommendedName>
        <fullName evidence="5">DUF4124 domain-containing protein</fullName>
    </recommendedName>
</protein>
<sequence>MRRLLPVLCLALACATAHADQRYSWACHDSHGKAPPGKTIAALLAPGQRHFILGEDGPTRQLIGVKQAGVCSAATLVVNGTRYDCVPARPVDGQGRPGAPVKRADCDTAGQ</sequence>
<evidence type="ECO:0000256" key="1">
    <source>
        <dbReference type="SAM" id="MobiDB-lite"/>
    </source>
</evidence>
<evidence type="ECO:0008006" key="5">
    <source>
        <dbReference type="Google" id="ProtNLM"/>
    </source>
</evidence>
<evidence type="ECO:0000313" key="4">
    <source>
        <dbReference type="Proteomes" id="UP000637267"/>
    </source>
</evidence>
<dbReference type="Proteomes" id="UP000637267">
    <property type="component" value="Unassembled WGS sequence"/>
</dbReference>
<evidence type="ECO:0000256" key="2">
    <source>
        <dbReference type="SAM" id="SignalP"/>
    </source>
</evidence>
<gene>
    <name evidence="3" type="ORF">GCM10010970_14700</name>
</gene>
<reference evidence="4" key="1">
    <citation type="journal article" date="2019" name="Int. J. Syst. Evol. Microbiol.">
        <title>The Global Catalogue of Microorganisms (GCM) 10K type strain sequencing project: providing services to taxonomists for standard genome sequencing and annotation.</title>
        <authorList>
            <consortium name="The Broad Institute Genomics Platform"/>
            <consortium name="The Broad Institute Genome Sequencing Center for Infectious Disease"/>
            <person name="Wu L."/>
            <person name="Ma J."/>
        </authorList>
    </citation>
    <scope>NUCLEOTIDE SEQUENCE [LARGE SCALE GENOMIC DNA]</scope>
    <source>
        <strain evidence="4">CGMCC 1.8859</strain>
    </source>
</reference>
<feature type="chain" id="PRO_5045708759" description="DUF4124 domain-containing protein" evidence="2">
    <location>
        <begin position="20"/>
        <end position="111"/>
    </location>
</feature>
<accession>A0ABQ2P7L3</accession>
<dbReference type="EMBL" id="BMLX01000002">
    <property type="protein sequence ID" value="GGP20333.1"/>
    <property type="molecule type" value="Genomic_DNA"/>
</dbReference>
<feature type="signal peptide" evidence="2">
    <location>
        <begin position="1"/>
        <end position="19"/>
    </location>
</feature>
<evidence type="ECO:0000313" key="3">
    <source>
        <dbReference type="EMBL" id="GGP20333.1"/>
    </source>
</evidence>
<organism evidence="3 4">
    <name type="scientific">Silvimonas iriomotensis</name>
    <dbReference type="NCBI Taxonomy" id="449662"/>
    <lineage>
        <taxon>Bacteria</taxon>
        <taxon>Pseudomonadati</taxon>
        <taxon>Pseudomonadota</taxon>
        <taxon>Betaproteobacteria</taxon>
        <taxon>Neisseriales</taxon>
        <taxon>Chitinibacteraceae</taxon>
        <taxon>Silvimonas</taxon>
    </lineage>
</organism>
<keyword evidence="4" id="KW-1185">Reference proteome</keyword>
<feature type="compositionally biased region" description="Basic and acidic residues" evidence="1">
    <location>
        <begin position="102"/>
        <end position="111"/>
    </location>
</feature>
<proteinExistence type="predicted"/>
<name>A0ABQ2P7L3_9NEIS</name>
<feature type="region of interest" description="Disordered" evidence="1">
    <location>
        <begin position="89"/>
        <end position="111"/>
    </location>
</feature>
<comment type="caution">
    <text evidence="3">The sequence shown here is derived from an EMBL/GenBank/DDBJ whole genome shotgun (WGS) entry which is preliminary data.</text>
</comment>
<dbReference type="RefSeq" id="WP_188703638.1">
    <property type="nucleotide sequence ID" value="NZ_BMLX01000002.1"/>
</dbReference>